<dbReference type="Pfam" id="PF10604">
    <property type="entry name" value="Polyketide_cyc2"/>
    <property type="match status" value="1"/>
</dbReference>
<dbReference type="AlphaFoldDB" id="A0A7K1FR00"/>
<organism evidence="2 3">
    <name type="scientific">Nakamurella alba</name>
    <dbReference type="NCBI Taxonomy" id="2665158"/>
    <lineage>
        <taxon>Bacteria</taxon>
        <taxon>Bacillati</taxon>
        <taxon>Actinomycetota</taxon>
        <taxon>Actinomycetes</taxon>
        <taxon>Nakamurellales</taxon>
        <taxon>Nakamurellaceae</taxon>
        <taxon>Nakamurella</taxon>
    </lineage>
</organism>
<accession>A0A7K1FR00</accession>
<keyword evidence="3" id="KW-1185">Reference proteome</keyword>
<dbReference type="Proteomes" id="UP000460221">
    <property type="component" value="Unassembled WGS sequence"/>
</dbReference>
<reference evidence="2 3" key="1">
    <citation type="submission" date="2019-11" db="EMBL/GenBank/DDBJ databases">
        <authorList>
            <person name="Jiang L.-Q."/>
        </authorList>
    </citation>
    <scope>NUCLEOTIDE SEQUENCE [LARGE SCALE GENOMIC DNA]</scope>
    <source>
        <strain evidence="2 3">YIM 132087</strain>
    </source>
</reference>
<gene>
    <name evidence="2" type="ORF">GIS00_14875</name>
</gene>
<evidence type="ECO:0000313" key="3">
    <source>
        <dbReference type="Proteomes" id="UP000460221"/>
    </source>
</evidence>
<comment type="caution">
    <text evidence="2">The sequence shown here is derived from an EMBL/GenBank/DDBJ whole genome shotgun (WGS) entry which is preliminary data.</text>
</comment>
<dbReference type="InterPro" id="IPR019587">
    <property type="entry name" value="Polyketide_cyclase/dehydratase"/>
</dbReference>
<dbReference type="EMBL" id="WLYK01000005">
    <property type="protein sequence ID" value="MTD15224.1"/>
    <property type="molecule type" value="Genomic_DNA"/>
</dbReference>
<dbReference type="Gene3D" id="3.30.530.20">
    <property type="match status" value="1"/>
</dbReference>
<evidence type="ECO:0000313" key="2">
    <source>
        <dbReference type="EMBL" id="MTD15224.1"/>
    </source>
</evidence>
<dbReference type="InterPro" id="IPR023393">
    <property type="entry name" value="START-like_dom_sf"/>
</dbReference>
<dbReference type="SUPFAM" id="SSF55961">
    <property type="entry name" value="Bet v1-like"/>
    <property type="match status" value="1"/>
</dbReference>
<feature type="compositionally biased region" description="Low complexity" evidence="1">
    <location>
        <begin position="1"/>
        <end position="14"/>
    </location>
</feature>
<sequence>MQAAGAAFVAGSPAEPAGNEIRQRVDGGTSTLARSDRGAHVELTVRARGPVDPAEAWDRYLRPQRWSEWAPQIRRVRASADTIAPGVTGTVHGPLPGLSVDFTVDAVDPESMTWSWTVRAPFGIVLRLDHEIHPDDTGCGTSATIDGPAPVVLGYAPVARYSLGRLVTLR</sequence>
<name>A0A7K1FR00_9ACTN</name>
<protein>
    <submittedName>
        <fullName evidence="2">SRPBCC family protein</fullName>
    </submittedName>
</protein>
<feature type="region of interest" description="Disordered" evidence="1">
    <location>
        <begin position="1"/>
        <end position="21"/>
    </location>
</feature>
<evidence type="ECO:0000256" key="1">
    <source>
        <dbReference type="SAM" id="MobiDB-lite"/>
    </source>
</evidence>
<proteinExistence type="predicted"/>